<dbReference type="CDD" id="cd05289">
    <property type="entry name" value="MDR_like_2"/>
    <property type="match status" value="1"/>
</dbReference>
<evidence type="ECO:0000313" key="3">
    <source>
        <dbReference type="Proteomes" id="UP001551658"/>
    </source>
</evidence>
<dbReference type="EMBL" id="JBFAIH010000010">
    <property type="protein sequence ID" value="MEV0364668.1"/>
    <property type="molecule type" value="Genomic_DNA"/>
</dbReference>
<dbReference type="EC" id="1.-.-.-" evidence="2"/>
<dbReference type="InterPro" id="IPR011032">
    <property type="entry name" value="GroES-like_sf"/>
</dbReference>
<dbReference type="Pfam" id="PF13602">
    <property type="entry name" value="ADH_zinc_N_2"/>
    <property type="match status" value="1"/>
</dbReference>
<dbReference type="SUPFAM" id="SSF51735">
    <property type="entry name" value="NAD(P)-binding Rossmann-fold domains"/>
    <property type="match status" value="1"/>
</dbReference>
<evidence type="ECO:0000313" key="2">
    <source>
        <dbReference type="EMBL" id="MEV0364668.1"/>
    </source>
</evidence>
<dbReference type="Proteomes" id="UP001551658">
    <property type="component" value="Unassembled WGS sequence"/>
</dbReference>
<name>A0ABV3FAG0_9NOCA</name>
<sequence length="300" mass="31209">MKIVTQQILGGPDVLHTAEAPRPEPGPGEVLIELRATSLNSVDRKLREGSVTHLGAPPFTLGFDVSGRIVAAGEGSTHPVGSDVFGMVHTATGCYSEFVVAPARALALRPPGLDDVRAAALPTAGLTAWQALDLAGVRAGEHVLVHGGSGGVGHLAVQLAVLRGAWVTATARTGNLEFVRQLGARRVIDYTAADFEATVSEVDVVLDFVGGDYGQRSVTVLAAGGRYVGAQGSIGLDDPRVHAVTARPSASTLRRIGELVAEDSMRVHVDRVLPLSEAAQAHALAGNARLRGKLVLTPWT</sequence>
<accession>A0ABV3FAG0</accession>
<organism evidence="2 3">
    <name type="scientific">Nocardia fusca</name>
    <dbReference type="NCBI Taxonomy" id="941183"/>
    <lineage>
        <taxon>Bacteria</taxon>
        <taxon>Bacillati</taxon>
        <taxon>Actinomycetota</taxon>
        <taxon>Actinomycetes</taxon>
        <taxon>Mycobacteriales</taxon>
        <taxon>Nocardiaceae</taxon>
        <taxon>Nocardia</taxon>
    </lineage>
</organism>
<keyword evidence="2" id="KW-0560">Oxidoreductase</keyword>
<evidence type="ECO:0000259" key="1">
    <source>
        <dbReference type="SMART" id="SM00829"/>
    </source>
</evidence>
<feature type="domain" description="Enoyl reductase (ER)" evidence="1">
    <location>
        <begin position="10"/>
        <end position="296"/>
    </location>
</feature>
<reference evidence="2 3" key="1">
    <citation type="submission" date="2024-06" db="EMBL/GenBank/DDBJ databases">
        <title>The Natural Products Discovery Center: Release of the First 8490 Sequenced Strains for Exploring Actinobacteria Biosynthetic Diversity.</title>
        <authorList>
            <person name="Kalkreuter E."/>
            <person name="Kautsar S.A."/>
            <person name="Yang D."/>
            <person name="Bader C.D."/>
            <person name="Teijaro C.N."/>
            <person name="Fluegel L."/>
            <person name="Davis C.M."/>
            <person name="Simpson J.R."/>
            <person name="Lauterbach L."/>
            <person name="Steele A.D."/>
            <person name="Gui C."/>
            <person name="Meng S."/>
            <person name="Li G."/>
            <person name="Viehrig K."/>
            <person name="Ye F."/>
            <person name="Su P."/>
            <person name="Kiefer A.F."/>
            <person name="Nichols A."/>
            <person name="Cepeda A.J."/>
            <person name="Yan W."/>
            <person name="Fan B."/>
            <person name="Jiang Y."/>
            <person name="Adhikari A."/>
            <person name="Zheng C.-J."/>
            <person name="Schuster L."/>
            <person name="Cowan T.M."/>
            <person name="Smanski M.J."/>
            <person name="Chevrette M.G."/>
            <person name="De Carvalho L.P.S."/>
            <person name="Shen B."/>
        </authorList>
    </citation>
    <scope>NUCLEOTIDE SEQUENCE [LARGE SCALE GENOMIC DNA]</scope>
    <source>
        <strain evidence="2 3">NPDC050671</strain>
    </source>
</reference>
<dbReference type="PANTHER" id="PTHR11695">
    <property type="entry name" value="ALCOHOL DEHYDROGENASE RELATED"/>
    <property type="match status" value="1"/>
</dbReference>
<dbReference type="Pfam" id="PF08240">
    <property type="entry name" value="ADH_N"/>
    <property type="match status" value="1"/>
</dbReference>
<dbReference type="Gene3D" id="3.40.50.720">
    <property type="entry name" value="NAD(P)-binding Rossmann-like Domain"/>
    <property type="match status" value="1"/>
</dbReference>
<dbReference type="InterPro" id="IPR013154">
    <property type="entry name" value="ADH-like_N"/>
</dbReference>
<comment type="caution">
    <text evidence="2">The sequence shown here is derived from an EMBL/GenBank/DDBJ whole genome shotgun (WGS) entry which is preliminary data.</text>
</comment>
<dbReference type="GO" id="GO:0016491">
    <property type="term" value="F:oxidoreductase activity"/>
    <property type="evidence" value="ECO:0007669"/>
    <property type="project" value="UniProtKB-KW"/>
</dbReference>
<dbReference type="InterPro" id="IPR020843">
    <property type="entry name" value="ER"/>
</dbReference>
<gene>
    <name evidence="2" type="ORF">AB0H72_18415</name>
</gene>
<dbReference type="SUPFAM" id="SSF50129">
    <property type="entry name" value="GroES-like"/>
    <property type="match status" value="1"/>
</dbReference>
<dbReference type="InterPro" id="IPR050700">
    <property type="entry name" value="YIM1/Zinc_Alcohol_DH_Fams"/>
</dbReference>
<proteinExistence type="predicted"/>
<dbReference type="Gene3D" id="3.90.180.10">
    <property type="entry name" value="Medium-chain alcohol dehydrogenases, catalytic domain"/>
    <property type="match status" value="1"/>
</dbReference>
<dbReference type="SMART" id="SM00829">
    <property type="entry name" value="PKS_ER"/>
    <property type="match status" value="1"/>
</dbReference>
<dbReference type="InterPro" id="IPR036291">
    <property type="entry name" value="NAD(P)-bd_dom_sf"/>
</dbReference>
<dbReference type="PANTHER" id="PTHR11695:SF294">
    <property type="entry name" value="RETICULON-4-INTERACTING PROTEIN 1, MITOCHONDRIAL"/>
    <property type="match status" value="1"/>
</dbReference>
<protein>
    <submittedName>
        <fullName evidence="2">NADP-dependent oxidoreductase</fullName>
        <ecNumber evidence="2">1.-.-.-</ecNumber>
    </submittedName>
</protein>
<dbReference type="RefSeq" id="WP_357979989.1">
    <property type="nucleotide sequence ID" value="NZ_JBFAIH010000010.1"/>
</dbReference>
<keyword evidence="3" id="KW-1185">Reference proteome</keyword>